<organism evidence="1">
    <name type="scientific">Rhizophora mucronata</name>
    <name type="common">Asiatic mangrove</name>
    <dbReference type="NCBI Taxonomy" id="61149"/>
    <lineage>
        <taxon>Eukaryota</taxon>
        <taxon>Viridiplantae</taxon>
        <taxon>Streptophyta</taxon>
        <taxon>Embryophyta</taxon>
        <taxon>Tracheophyta</taxon>
        <taxon>Spermatophyta</taxon>
        <taxon>Magnoliopsida</taxon>
        <taxon>eudicotyledons</taxon>
        <taxon>Gunneridae</taxon>
        <taxon>Pentapetalae</taxon>
        <taxon>rosids</taxon>
        <taxon>fabids</taxon>
        <taxon>Malpighiales</taxon>
        <taxon>Rhizophoraceae</taxon>
        <taxon>Rhizophora</taxon>
    </lineage>
</organism>
<reference evidence="1" key="1">
    <citation type="submission" date="2018-02" db="EMBL/GenBank/DDBJ databases">
        <title>Rhizophora mucronata_Transcriptome.</title>
        <authorList>
            <person name="Meera S.P."/>
            <person name="Sreeshan A."/>
            <person name="Augustine A."/>
        </authorList>
    </citation>
    <scope>NUCLEOTIDE SEQUENCE</scope>
    <source>
        <tissue evidence="1">Leaf</tissue>
    </source>
</reference>
<name>A0A2P2M7S9_RHIMU</name>
<protein>
    <submittedName>
        <fullName evidence="1">Uncharacterized protein MANES_16G018800</fullName>
    </submittedName>
</protein>
<sequence>MFTQTACDESGILAFATFRNPPFCPQTKEKSCRFLMHLPRPFLKFRSLGDSGSYPGKQVHSPLSAFSTLPFPKEPQFPNESHQYLGAAQFSFQCLSLSSQIKSLIKPDSSISTRRIPA</sequence>
<evidence type="ECO:0000313" key="1">
    <source>
        <dbReference type="EMBL" id="MBX26273.1"/>
    </source>
</evidence>
<dbReference type="EMBL" id="GGEC01045789">
    <property type="protein sequence ID" value="MBX26273.1"/>
    <property type="molecule type" value="Transcribed_RNA"/>
</dbReference>
<proteinExistence type="predicted"/>
<dbReference type="AlphaFoldDB" id="A0A2P2M7S9"/>
<accession>A0A2P2M7S9</accession>